<feature type="domain" description="PPM-type phosphatase" evidence="6">
    <location>
        <begin position="76"/>
        <end position="457"/>
    </location>
</feature>
<feature type="compositionally biased region" description="Basic and acidic residues" evidence="5">
    <location>
        <begin position="714"/>
        <end position="729"/>
    </location>
</feature>
<dbReference type="Gene3D" id="3.60.40.10">
    <property type="entry name" value="PPM-type phosphatase domain"/>
    <property type="match status" value="1"/>
</dbReference>
<dbReference type="InterPro" id="IPR036457">
    <property type="entry name" value="PPM-type-like_dom_sf"/>
</dbReference>
<evidence type="ECO:0000256" key="4">
    <source>
        <dbReference type="RuleBase" id="RU003465"/>
    </source>
</evidence>
<feature type="region of interest" description="Disordered" evidence="5">
    <location>
        <begin position="565"/>
        <end position="677"/>
    </location>
</feature>
<dbReference type="Proteomes" id="UP000215902">
    <property type="component" value="Unassembled WGS sequence"/>
</dbReference>
<protein>
    <recommendedName>
        <fullName evidence="6">PPM-type phosphatase domain-containing protein</fullName>
    </recommendedName>
</protein>
<dbReference type="OrthoDB" id="420076at2759"/>
<dbReference type="GO" id="GO:0046872">
    <property type="term" value="F:metal ion binding"/>
    <property type="evidence" value="ECO:0007669"/>
    <property type="project" value="UniProtKB-KW"/>
</dbReference>
<reference evidence="7 8" key="1">
    <citation type="submission" date="2017-06" db="EMBL/GenBank/DDBJ databases">
        <title>A platform for efficient transgenesis in Macrostomum lignano, a flatworm model organism for stem cell research.</title>
        <authorList>
            <person name="Berezikov E."/>
        </authorList>
    </citation>
    <scope>NUCLEOTIDE SEQUENCE [LARGE SCALE GENOMIC DNA]</scope>
    <source>
        <strain evidence="7">DV1</strain>
        <tissue evidence="7">Whole organism</tissue>
    </source>
</reference>
<dbReference type="GO" id="GO:0004741">
    <property type="term" value="F:[pyruvate dehydrogenase (acetyl-transferring)]-phosphatase activity"/>
    <property type="evidence" value="ECO:0007669"/>
    <property type="project" value="TreeGrafter"/>
</dbReference>
<feature type="compositionally biased region" description="Low complexity" evidence="5">
    <location>
        <begin position="640"/>
        <end position="655"/>
    </location>
</feature>
<keyword evidence="8" id="KW-1185">Reference proteome</keyword>
<keyword evidence="1" id="KW-0479">Metal-binding</keyword>
<evidence type="ECO:0000256" key="3">
    <source>
        <dbReference type="ARBA" id="ARBA00022912"/>
    </source>
</evidence>
<evidence type="ECO:0000256" key="2">
    <source>
        <dbReference type="ARBA" id="ARBA00022801"/>
    </source>
</evidence>
<dbReference type="EMBL" id="NIVC01004833">
    <property type="protein sequence ID" value="PAA46495.1"/>
    <property type="molecule type" value="Genomic_DNA"/>
</dbReference>
<keyword evidence="3 4" id="KW-0904">Protein phosphatase</keyword>
<dbReference type="InterPro" id="IPR015655">
    <property type="entry name" value="PP2C"/>
</dbReference>
<sequence>PPHILHYRVRCRLAMTIRRAAARPAWLRRWLHAAAGLRHAEVISGNQQFPLISPQQVRQLLRQGAERHTADVAGWQVSVHCNQVPCNRPVEDRLAVSRLLIGPPVQSQDGPLLVGVFDGHAGPACANSVHLRLPDYLAVAMADPLRLHDIKVAGQALSLNIARLPHGPELEEELGRLHDQQLSAFTSETLSMSEPEPLGHRLREAMQRLDTDIGEAAQPRPGAAGLNRALLRVALSGCVGTVALLEPPDRLHVLHVGDCAAVLGRCHDQLWYAHKLTEEHRADNPAELERLMRSHPVSERDFLVRYDRLLGELMPLRAFGDIRYKWSADLLRTAGRLLQLPATYNPVPQYYYTPPYLTAEPDFATQQITGDDRFLILASDGLWDHLPPEDAVAIVGAAIDSGAFGIGGGGGSSGSDAEEVTESGRSGANLATLLVRAALGGQKRGDSEPSEAMITQLLSAPANVASRTDSHRDELKCALSDRHRPRLGRQPGGREFRHQELAEEPHGERLPGQELQQAAVSSVRGHQETAVLAAGVPAAPRQNEAAQPGLSERRRARLRLRQLDNFIPRLQCQPAGGGKGGGGGGGEGGGGGQGGGGQGGGSQGGGGQGGGGQGGGGQGGGGQGGGGQRQLGSHAGGAAGAAARSSAADSDAGLGEARRRAAAVGSAAAAHGATAGGRSAAAAASAAAAIRTGTSAAAAAAAAAASDLQARQSQAERCHQRRGPQDQHRGARLSGDLRPVNCAVH</sequence>
<feature type="non-terminal residue" evidence="7">
    <location>
        <position position="1"/>
    </location>
</feature>
<evidence type="ECO:0000313" key="8">
    <source>
        <dbReference type="Proteomes" id="UP000215902"/>
    </source>
</evidence>
<dbReference type="PROSITE" id="PS51746">
    <property type="entry name" value="PPM_2"/>
    <property type="match status" value="1"/>
</dbReference>
<evidence type="ECO:0000256" key="5">
    <source>
        <dbReference type="SAM" id="MobiDB-lite"/>
    </source>
</evidence>
<evidence type="ECO:0000313" key="7">
    <source>
        <dbReference type="EMBL" id="PAA46495.1"/>
    </source>
</evidence>
<feature type="compositionally biased region" description="Gly residues" evidence="5">
    <location>
        <begin position="575"/>
        <end position="639"/>
    </location>
</feature>
<proteinExistence type="inferred from homology"/>
<accession>A0A267DBA1</accession>
<dbReference type="Pfam" id="PF00481">
    <property type="entry name" value="PP2C"/>
    <property type="match status" value="1"/>
</dbReference>
<keyword evidence="2 4" id="KW-0378">Hydrolase</keyword>
<dbReference type="AlphaFoldDB" id="A0A267DBA1"/>
<dbReference type="SUPFAM" id="SSF81606">
    <property type="entry name" value="PP2C-like"/>
    <property type="match status" value="1"/>
</dbReference>
<comment type="caution">
    <text evidence="7">The sequence shown here is derived from an EMBL/GenBank/DDBJ whole genome shotgun (WGS) entry which is preliminary data.</text>
</comment>
<dbReference type="SMART" id="SM00332">
    <property type="entry name" value="PP2Cc"/>
    <property type="match status" value="1"/>
</dbReference>
<dbReference type="CDD" id="cd00143">
    <property type="entry name" value="PP2Cc"/>
    <property type="match status" value="1"/>
</dbReference>
<evidence type="ECO:0000256" key="1">
    <source>
        <dbReference type="ARBA" id="ARBA00022723"/>
    </source>
</evidence>
<comment type="similarity">
    <text evidence="4">Belongs to the PP2C family.</text>
</comment>
<name>A0A267DBA1_9PLAT</name>
<dbReference type="PANTHER" id="PTHR13832:SF792">
    <property type="entry name" value="GM14286P"/>
    <property type="match status" value="1"/>
</dbReference>
<dbReference type="GO" id="GO:0005739">
    <property type="term" value="C:mitochondrion"/>
    <property type="evidence" value="ECO:0007669"/>
    <property type="project" value="TreeGrafter"/>
</dbReference>
<dbReference type="STRING" id="282301.A0A267DBA1"/>
<dbReference type="PROSITE" id="PS01032">
    <property type="entry name" value="PPM_1"/>
    <property type="match status" value="1"/>
</dbReference>
<dbReference type="InterPro" id="IPR001932">
    <property type="entry name" value="PPM-type_phosphatase-like_dom"/>
</dbReference>
<gene>
    <name evidence="7" type="ORF">BOX15_Mlig001710g5</name>
</gene>
<organism evidence="7 8">
    <name type="scientific">Macrostomum lignano</name>
    <dbReference type="NCBI Taxonomy" id="282301"/>
    <lineage>
        <taxon>Eukaryota</taxon>
        <taxon>Metazoa</taxon>
        <taxon>Spiralia</taxon>
        <taxon>Lophotrochozoa</taxon>
        <taxon>Platyhelminthes</taxon>
        <taxon>Rhabditophora</taxon>
        <taxon>Macrostomorpha</taxon>
        <taxon>Macrostomida</taxon>
        <taxon>Macrostomidae</taxon>
        <taxon>Macrostomum</taxon>
    </lineage>
</organism>
<dbReference type="PANTHER" id="PTHR13832">
    <property type="entry name" value="PROTEIN PHOSPHATASE 2C"/>
    <property type="match status" value="1"/>
</dbReference>
<evidence type="ECO:0000259" key="6">
    <source>
        <dbReference type="PROSITE" id="PS51746"/>
    </source>
</evidence>
<feature type="compositionally biased region" description="Low complexity" evidence="5">
    <location>
        <begin position="662"/>
        <end position="677"/>
    </location>
</feature>
<dbReference type="InterPro" id="IPR000222">
    <property type="entry name" value="PP2C_BS"/>
</dbReference>
<feature type="region of interest" description="Disordered" evidence="5">
    <location>
        <begin position="712"/>
        <end position="745"/>
    </location>
</feature>